<proteinExistence type="predicted"/>
<organism evidence="1">
    <name type="scientific">marine sediment metagenome</name>
    <dbReference type="NCBI Taxonomy" id="412755"/>
    <lineage>
        <taxon>unclassified sequences</taxon>
        <taxon>metagenomes</taxon>
        <taxon>ecological metagenomes</taxon>
    </lineage>
</organism>
<evidence type="ECO:0000313" key="1">
    <source>
        <dbReference type="EMBL" id="GAF78248.1"/>
    </source>
</evidence>
<dbReference type="AlphaFoldDB" id="X0SB08"/>
<protein>
    <submittedName>
        <fullName evidence="1">Uncharacterized protein</fullName>
    </submittedName>
</protein>
<dbReference type="EMBL" id="BARS01005758">
    <property type="protein sequence ID" value="GAF78248.1"/>
    <property type="molecule type" value="Genomic_DNA"/>
</dbReference>
<comment type="caution">
    <text evidence="1">The sequence shown here is derived from an EMBL/GenBank/DDBJ whole genome shotgun (WGS) entry which is preliminary data.</text>
</comment>
<feature type="non-terminal residue" evidence="1">
    <location>
        <position position="1"/>
    </location>
</feature>
<reference evidence="1" key="1">
    <citation type="journal article" date="2014" name="Front. Microbiol.">
        <title>High frequency of phylogenetically diverse reductive dehalogenase-homologous genes in deep subseafloor sedimentary metagenomes.</title>
        <authorList>
            <person name="Kawai M."/>
            <person name="Futagami T."/>
            <person name="Toyoda A."/>
            <person name="Takaki Y."/>
            <person name="Nishi S."/>
            <person name="Hori S."/>
            <person name="Arai W."/>
            <person name="Tsubouchi T."/>
            <person name="Morono Y."/>
            <person name="Uchiyama I."/>
            <person name="Ito T."/>
            <person name="Fujiyama A."/>
            <person name="Inagaki F."/>
            <person name="Takami H."/>
        </authorList>
    </citation>
    <scope>NUCLEOTIDE SEQUENCE</scope>
    <source>
        <strain evidence="1">Expedition CK06-06</strain>
    </source>
</reference>
<sequence length="211" mass="23185">TGTNIKCHGGVNYTGAVGEHGLCIWDDVNTIWSCRFSETKAANFSTLRLPNDDDPDVANAGEISMDTDGWLRVYQDSKQKGQRLNYEIDKLVVQPDDMDEDDDLTIWCNHSGMKFQIMTIRASCDDQVGDDATFTLVSVPYTDYGTEATIEAITIATDGTAVDTYTIGAGAGTGIDDKEIEDGECILFDPSADDLEWVYVKIDGYYDGDIN</sequence>
<accession>X0SB08</accession>
<gene>
    <name evidence="1" type="ORF">S01H1_11296</name>
</gene>
<name>X0SB08_9ZZZZ</name>